<dbReference type="NCBIfam" id="NF004051">
    <property type="entry name" value="PRK05571.1"/>
    <property type="match status" value="1"/>
</dbReference>
<protein>
    <submittedName>
        <fullName evidence="3">Putative sugar phosphate isomerase YwlF</fullName>
        <ecNumber evidence="3">5.3.1.-</ecNumber>
    </submittedName>
</protein>
<dbReference type="PIRSF" id="PIRSF005384">
    <property type="entry name" value="RpiB_LacA_B"/>
    <property type="match status" value="1"/>
</dbReference>
<dbReference type="GO" id="GO:0005975">
    <property type="term" value="P:carbohydrate metabolic process"/>
    <property type="evidence" value="ECO:0007669"/>
    <property type="project" value="InterPro"/>
</dbReference>
<dbReference type="AlphaFoldDB" id="A0A485LVG1"/>
<organism evidence="3">
    <name type="scientific">anaerobic digester metagenome</name>
    <dbReference type="NCBI Taxonomy" id="1263854"/>
    <lineage>
        <taxon>unclassified sequences</taxon>
        <taxon>metagenomes</taxon>
        <taxon>ecological metagenomes</taxon>
    </lineage>
</organism>
<accession>A0A485LVG1</accession>
<gene>
    <name evidence="3" type="primary">ywlF</name>
    <name evidence="3" type="ORF">SCFA_1210003</name>
</gene>
<sequence length="154" mass="16385">MKIGIACDHGGLDLKGLVKETLAGHGCEVLDLGTDAPESVDYPDYAQKALSALACGECDRIVLICGTGIGMSICANRVPGVRGTLCHDAYTARMSRLHNDSNCLILGGRVLGPAVAQDIVHVWLTTPFEGGRHQSRLDKIEKLAGNILRDRSCT</sequence>
<dbReference type="SUPFAM" id="SSF89623">
    <property type="entry name" value="Ribose/Galactose isomerase RpiB/AlsB"/>
    <property type="match status" value="1"/>
</dbReference>
<keyword evidence="2 3" id="KW-0413">Isomerase</keyword>
<dbReference type="Gene3D" id="3.40.1400.10">
    <property type="entry name" value="Sugar-phosphate isomerase, RpiB/LacA/LacB"/>
    <property type="match status" value="1"/>
</dbReference>
<dbReference type="InterPro" id="IPR036569">
    <property type="entry name" value="RpiB_LacA_LacB_sf"/>
</dbReference>
<evidence type="ECO:0000256" key="2">
    <source>
        <dbReference type="ARBA" id="ARBA00023235"/>
    </source>
</evidence>
<dbReference type="PANTHER" id="PTHR43732">
    <property type="entry name" value="RIBOSE 5-PHOSPHATE ISOMERASE-RELATED"/>
    <property type="match status" value="1"/>
</dbReference>
<evidence type="ECO:0000256" key="1">
    <source>
        <dbReference type="ARBA" id="ARBA00008754"/>
    </source>
</evidence>
<dbReference type="InterPro" id="IPR003500">
    <property type="entry name" value="RpiB_LacA_LacB"/>
</dbReference>
<proteinExistence type="inferred from homology"/>
<dbReference type="EC" id="5.3.1.-" evidence="3"/>
<dbReference type="InterPro" id="IPR051812">
    <property type="entry name" value="SPI_LacAB/RpiB"/>
</dbReference>
<evidence type="ECO:0000313" key="3">
    <source>
        <dbReference type="EMBL" id="VFU12025.1"/>
    </source>
</evidence>
<comment type="similarity">
    <text evidence="1">Belongs to the LacAB/RpiB family.</text>
</comment>
<name>A0A485LVG1_9ZZZZ</name>
<dbReference type="EMBL" id="CAADRM010000026">
    <property type="protein sequence ID" value="VFU12025.1"/>
    <property type="molecule type" value="Genomic_DNA"/>
</dbReference>
<reference evidence="3" key="1">
    <citation type="submission" date="2019-03" db="EMBL/GenBank/DDBJ databases">
        <authorList>
            <person name="Hao L."/>
        </authorList>
    </citation>
    <scope>NUCLEOTIDE SEQUENCE</scope>
</reference>
<dbReference type="GO" id="GO:0016853">
    <property type="term" value="F:isomerase activity"/>
    <property type="evidence" value="ECO:0007669"/>
    <property type="project" value="UniProtKB-KW"/>
</dbReference>
<dbReference type="NCBIfam" id="TIGR01120">
    <property type="entry name" value="rpiB"/>
    <property type="match status" value="1"/>
</dbReference>
<dbReference type="InterPro" id="IPR004785">
    <property type="entry name" value="RpiB"/>
</dbReference>
<dbReference type="NCBIfam" id="TIGR00689">
    <property type="entry name" value="rpiB_lacA_lacB"/>
    <property type="match status" value="1"/>
</dbReference>
<dbReference type="Pfam" id="PF02502">
    <property type="entry name" value="LacAB_rpiB"/>
    <property type="match status" value="1"/>
</dbReference>
<dbReference type="PANTHER" id="PTHR43732:SF1">
    <property type="entry name" value="RIBOSE 5-PHOSPHATE ISOMERASE"/>
    <property type="match status" value="1"/>
</dbReference>